<organism evidence="1 2">
    <name type="scientific">Clostridium gasigenes</name>
    <dbReference type="NCBI Taxonomy" id="94869"/>
    <lineage>
        <taxon>Bacteria</taxon>
        <taxon>Bacillati</taxon>
        <taxon>Bacillota</taxon>
        <taxon>Clostridia</taxon>
        <taxon>Eubacteriales</taxon>
        <taxon>Clostridiaceae</taxon>
        <taxon>Clostridium</taxon>
    </lineage>
</organism>
<dbReference type="OrthoDB" id="93897at31979"/>
<name>A0A1H0M5D4_9CLOT</name>
<reference evidence="1 2" key="1">
    <citation type="submission" date="2016-10" db="EMBL/GenBank/DDBJ databases">
        <authorList>
            <person name="de Groot N.N."/>
        </authorList>
    </citation>
    <scope>NUCLEOTIDE SEQUENCE [LARGE SCALE GENOMIC DNA]</scope>
    <source>
        <strain evidence="1 2">DSM 12272</strain>
    </source>
</reference>
<dbReference type="Proteomes" id="UP000198597">
    <property type="component" value="Unassembled WGS sequence"/>
</dbReference>
<sequence length="74" mass="8795">MEDKKETATEVLVQEQLDVKEKIYKITNLIEGLSLYEWDKLKNCIDREFKSQANKTTFKNGDRFKEILNLDIIQ</sequence>
<evidence type="ECO:0000313" key="1">
    <source>
        <dbReference type="EMBL" id="SDO75577.1"/>
    </source>
</evidence>
<keyword evidence="2" id="KW-1185">Reference proteome</keyword>
<gene>
    <name evidence="1" type="ORF">SAMN04488529_101326</name>
</gene>
<protein>
    <submittedName>
        <fullName evidence="1">Uncharacterized protein</fullName>
    </submittedName>
</protein>
<dbReference type="AlphaFoldDB" id="A0A1H0M5D4"/>
<dbReference type="EMBL" id="FNJM01000001">
    <property type="protein sequence ID" value="SDO75577.1"/>
    <property type="molecule type" value="Genomic_DNA"/>
</dbReference>
<accession>A0A1H0M5D4</accession>
<dbReference type="STRING" id="94869.SAMN04488529_101326"/>
<dbReference type="RefSeq" id="WP_089965148.1">
    <property type="nucleotide sequence ID" value="NZ_FNJM01000001.1"/>
</dbReference>
<evidence type="ECO:0000313" key="2">
    <source>
        <dbReference type="Proteomes" id="UP000198597"/>
    </source>
</evidence>
<proteinExistence type="predicted"/>